<gene>
    <name evidence="2" type="ORF">FK178_15260</name>
</gene>
<dbReference type="AlphaFoldDB" id="A0A5B8YNB9"/>
<dbReference type="KEGG" id="anp:FK178_15260"/>
<dbReference type="Pfam" id="PF20600">
    <property type="entry name" value="ExoX-like_C"/>
    <property type="match status" value="1"/>
</dbReference>
<dbReference type="InterPro" id="IPR046768">
    <property type="entry name" value="ExoX-like_C"/>
</dbReference>
<dbReference type="EMBL" id="CP042476">
    <property type="protein sequence ID" value="QED38991.1"/>
    <property type="molecule type" value="Genomic_DNA"/>
</dbReference>
<dbReference type="OrthoDB" id="1360959at2"/>
<protein>
    <recommendedName>
        <fullName evidence="1">Exodeoxyribonuclease X-like C-terminal domain-containing protein</fullName>
    </recommendedName>
</protein>
<accession>A0A5B8YNB9</accession>
<evidence type="ECO:0000313" key="3">
    <source>
        <dbReference type="Proteomes" id="UP000321954"/>
    </source>
</evidence>
<evidence type="ECO:0000313" key="2">
    <source>
        <dbReference type="EMBL" id="QED38991.1"/>
    </source>
</evidence>
<keyword evidence="3" id="KW-1185">Reference proteome</keyword>
<dbReference type="Proteomes" id="UP000321954">
    <property type="component" value="Chromosome"/>
</dbReference>
<reference evidence="2 3" key="1">
    <citation type="submission" date="2019-08" db="EMBL/GenBank/DDBJ databases">
        <title>Antarcticibacterium arcticum sp. nov., a bacterium isolated from marine sediment of the Canadian Beaufort Sea.</title>
        <authorList>
            <person name="Lee Y.M."/>
            <person name="Baek K."/>
            <person name="Lee D.-H."/>
            <person name="Shin S.C."/>
            <person name="Jin Y.K."/>
            <person name="Park Y."/>
        </authorList>
    </citation>
    <scope>NUCLEOTIDE SEQUENCE [LARGE SCALE GENOMIC DNA]</scope>
    <source>
        <strain evidence="2 3">PAMC 28998</strain>
    </source>
</reference>
<feature type="domain" description="Exodeoxyribonuclease X-like C-terminal" evidence="1">
    <location>
        <begin position="10"/>
        <end position="39"/>
    </location>
</feature>
<dbReference type="RefSeq" id="WP_146837242.1">
    <property type="nucleotide sequence ID" value="NZ_CP042476.1"/>
</dbReference>
<evidence type="ECO:0000259" key="1">
    <source>
        <dbReference type="Pfam" id="PF20600"/>
    </source>
</evidence>
<sequence length="117" mass="14040">MKIYYLDTCFNFGKYEGKTLEEVISIQPDYINWCILNLDHFLVDEDQLEEFLEINTSFFLSKNALMKLEIKWDEYDFNDRSSYGSEETEWANDVQDYDDWLNTEFGDDAGTAYWNMD</sequence>
<organism evidence="2 3">
    <name type="scientific">Antarcticibacterium arcticum</name>
    <dbReference type="NCBI Taxonomy" id="2585771"/>
    <lineage>
        <taxon>Bacteria</taxon>
        <taxon>Pseudomonadati</taxon>
        <taxon>Bacteroidota</taxon>
        <taxon>Flavobacteriia</taxon>
        <taxon>Flavobacteriales</taxon>
        <taxon>Flavobacteriaceae</taxon>
        <taxon>Antarcticibacterium</taxon>
    </lineage>
</organism>
<proteinExistence type="predicted"/>
<name>A0A5B8YNB9_9FLAO</name>